<dbReference type="EMBL" id="BAAADV010000001">
    <property type="protein sequence ID" value="GAA0669621.1"/>
    <property type="molecule type" value="Genomic_DNA"/>
</dbReference>
<dbReference type="Pfam" id="PF24035">
    <property type="entry name" value="DUF7344"/>
    <property type="match status" value="1"/>
</dbReference>
<evidence type="ECO:0000313" key="2">
    <source>
        <dbReference type="EMBL" id="GAA0669621.1"/>
    </source>
</evidence>
<dbReference type="RefSeq" id="WP_343773281.1">
    <property type="nucleotide sequence ID" value="NZ_BAAADV010000001.1"/>
</dbReference>
<sequence>MIGNDEAFEALADRRRRQLLVDLLHDDSLLVPQLSGASRDLLAAHESLLGEYLAGPREVDGADKTDVRTYHVHLPMLVEYGYVEWDRDAHLVTRGPAFDDLRPLLEVVDGRPGERRLSGAPVPIRR</sequence>
<reference evidence="2 3" key="1">
    <citation type="journal article" date="2019" name="Int. J. Syst. Evol. Microbiol.">
        <title>The Global Catalogue of Microorganisms (GCM) 10K type strain sequencing project: providing services to taxonomists for standard genome sequencing and annotation.</title>
        <authorList>
            <consortium name="The Broad Institute Genomics Platform"/>
            <consortium name="The Broad Institute Genome Sequencing Center for Infectious Disease"/>
            <person name="Wu L."/>
            <person name="Ma J."/>
        </authorList>
    </citation>
    <scope>NUCLEOTIDE SEQUENCE [LARGE SCALE GENOMIC DNA]</scope>
    <source>
        <strain evidence="2 3">JCM 16328</strain>
    </source>
</reference>
<keyword evidence="3" id="KW-1185">Reference proteome</keyword>
<feature type="domain" description="DUF7344" evidence="1">
    <location>
        <begin position="8"/>
        <end position="93"/>
    </location>
</feature>
<proteinExistence type="predicted"/>
<organism evidence="2 3">
    <name type="scientific">Natronoarchaeum mannanilyticum</name>
    <dbReference type="NCBI Taxonomy" id="926360"/>
    <lineage>
        <taxon>Archaea</taxon>
        <taxon>Methanobacteriati</taxon>
        <taxon>Methanobacteriota</taxon>
        <taxon>Stenosarchaea group</taxon>
        <taxon>Halobacteria</taxon>
        <taxon>Halobacteriales</taxon>
        <taxon>Natronoarchaeaceae</taxon>
    </lineage>
</organism>
<dbReference type="InterPro" id="IPR055768">
    <property type="entry name" value="DUF7344"/>
</dbReference>
<evidence type="ECO:0000259" key="1">
    <source>
        <dbReference type="Pfam" id="PF24035"/>
    </source>
</evidence>
<protein>
    <recommendedName>
        <fullName evidence="1">DUF7344 domain-containing protein</fullName>
    </recommendedName>
</protein>
<dbReference type="AlphaFoldDB" id="A0AAV3T956"/>
<gene>
    <name evidence="2" type="ORF">GCM10009020_14580</name>
</gene>
<comment type="caution">
    <text evidence="2">The sequence shown here is derived from an EMBL/GenBank/DDBJ whole genome shotgun (WGS) entry which is preliminary data.</text>
</comment>
<accession>A0AAV3T956</accession>
<dbReference type="Proteomes" id="UP001500420">
    <property type="component" value="Unassembled WGS sequence"/>
</dbReference>
<evidence type="ECO:0000313" key="3">
    <source>
        <dbReference type="Proteomes" id="UP001500420"/>
    </source>
</evidence>
<name>A0AAV3T956_9EURY</name>